<feature type="region of interest" description="Disordered" evidence="1">
    <location>
        <begin position="21"/>
        <end position="67"/>
    </location>
</feature>
<dbReference type="EMBL" id="SRLO01000284">
    <property type="protein sequence ID" value="TNN62895.1"/>
    <property type="molecule type" value="Genomic_DNA"/>
</dbReference>
<dbReference type="AlphaFoldDB" id="A0A4Z2HC90"/>
<dbReference type="Proteomes" id="UP000314294">
    <property type="component" value="Unassembled WGS sequence"/>
</dbReference>
<proteinExistence type="predicted"/>
<evidence type="ECO:0000313" key="3">
    <source>
        <dbReference type="Proteomes" id="UP000314294"/>
    </source>
</evidence>
<reference evidence="2 3" key="1">
    <citation type="submission" date="2019-03" db="EMBL/GenBank/DDBJ databases">
        <title>First draft genome of Liparis tanakae, snailfish: a comprehensive survey of snailfish specific genes.</title>
        <authorList>
            <person name="Kim W."/>
            <person name="Song I."/>
            <person name="Jeong J.-H."/>
            <person name="Kim D."/>
            <person name="Kim S."/>
            <person name="Ryu S."/>
            <person name="Song J.Y."/>
            <person name="Lee S.K."/>
        </authorList>
    </citation>
    <scope>NUCLEOTIDE SEQUENCE [LARGE SCALE GENOMIC DNA]</scope>
    <source>
        <tissue evidence="2">Muscle</tissue>
    </source>
</reference>
<evidence type="ECO:0000256" key="1">
    <source>
        <dbReference type="SAM" id="MobiDB-lite"/>
    </source>
</evidence>
<comment type="caution">
    <text evidence="2">The sequence shown here is derived from an EMBL/GenBank/DDBJ whole genome shotgun (WGS) entry which is preliminary data.</text>
</comment>
<sequence>MPPAAHRIYSVSCWLPKRECGGGGTSRAPGLGIKPSSIWEPSTRCRPHKRLSPQSSEERPAYTPHNLSAMPLIDVHIDVPGE</sequence>
<organism evidence="2 3">
    <name type="scientific">Liparis tanakae</name>
    <name type="common">Tanaka's snailfish</name>
    <dbReference type="NCBI Taxonomy" id="230148"/>
    <lineage>
        <taxon>Eukaryota</taxon>
        <taxon>Metazoa</taxon>
        <taxon>Chordata</taxon>
        <taxon>Craniata</taxon>
        <taxon>Vertebrata</taxon>
        <taxon>Euteleostomi</taxon>
        <taxon>Actinopterygii</taxon>
        <taxon>Neopterygii</taxon>
        <taxon>Teleostei</taxon>
        <taxon>Neoteleostei</taxon>
        <taxon>Acanthomorphata</taxon>
        <taxon>Eupercaria</taxon>
        <taxon>Perciformes</taxon>
        <taxon>Cottioidei</taxon>
        <taxon>Cottales</taxon>
        <taxon>Liparidae</taxon>
        <taxon>Liparis</taxon>
    </lineage>
</organism>
<name>A0A4Z2HC90_9TELE</name>
<accession>A0A4Z2HC90</accession>
<evidence type="ECO:0000313" key="2">
    <source>
        <dbReference type="EMBL" id="TNN62895.1"/>
    </source>
</evidence>
<keyword evidence="3" id="KW-1185">Reference proteome</keyword>
<gene>
    <name evidence="2" type="ORF">EYF80_026847</name>
</gene>
<protein>
    <submittedName>
        <fullName evidence="2">Uncharacterized protein</fullName>
    </submittedName>
</protein>